<sequence length="525" mass="59451">MGNPQSTIKTLRELNSDLVHQIAELRKKFAEVETENIEIKAENAKVKAENIEIKVENTKLKQTLEEHETRFTKLECDISLIKEQNSQGIDTINSQNPINLQVPIFPKINSDNTLIKDISSYTGVNRLKAKSQPEIEHSSSSTQSESQITSPSIESRSDKETSIHCETNDSITSIAPEQIASQSEDVPASITPDITNSDIYQPIYMESKSLEDIEIDKFLDSENKKRVSNEIRQRNREEKLQCDSASQGAHSISQNTASTTSRERKNEQGLIREMISSKEEKHVTEISANLVRPNNETSITPPIPAMSQLPSDNGDIISLYKNACDAEIGAIEANREETLRWCFYAREFKSMYKDFMVSNKVGEKKAKEFTDDQDSSSDDLFETEVSIPTESIPLDLSQENNQDLELPEDEVNASTEETKSRVSDSSISANSETEVNVSNKSRLPISILPNNPEEKRKHVIKMVLERFTNLSFKRSSKYTDHFNCTETCPVCNEEHKDDNVSGEWGSGDYYGEETYRLYCRKVELM</sequence>
<feature type="compositionally biased region" description="Basic and acidic residues" evidence="2">
    <location>
        <begin position="155"/>
        <end position="167"/>
    </location>
</feature>
<keyword evidence="1" id="KW-0175">Coiled coil</keyword>
<comment type="caution">
    <text evidence="3">The sequence shown here is derived from an EMBL/GenBank/DDBJ whole genome shotgun (WGS) entry which is preliminary data.</text>
</comment>
<feature type="compositionally biased region" description="Basic and acidic residues" evidence="2">
    <location>
        <begin position="229"/>
        <end position="241"/>
    </location>
</feature>
<evidence type="ECO:0000313" key="3">
    <source>
        <dbReference type="EMBL" id="CAG8806144.1"/>
    </source>
</evidence>
<protein>
    <submittedName>
        <fullName evidence="3">36751_t:CDS:1</fullName>
    </submittedName>
</protein>
<feature type="compositionally biased region" description="Polar residues" evidence="2">
    <location>
        <begin position="168"/>
        <end position="184"/>
    </location>
</feature>
<accession>A0ABN7VYJ6</accession>
<feature type="region of interest" description="Disordered" evidence="2">
    <location>
        <begin position="406"/>
        <end position="435"/>
    </location>
</feature>
<feature type="region of interest" description="Disordered" evidence="2">
    <location>
        <begin position="129"/>
        <end position="195"/>
    </location>
</feature>
<reference evidence="3 4" key="1">
    <citation type="submission" date="2021-06" db="EMBL/GenBank/DDBJ databases">
        <authorList>
            <person name="Kallberg Y."/>
            <person name="Tangrot J."/>
            <person name="Rosling A."/>
        </authorList>
    </citation>
    <scope>NUCLEOTIDE SEQUENCE [LARGE SCALE GENOMIC DNA]</scope>
    <source>
        <strain evidence="3 4">120-4 pot B 10/14</strain>
    </source>
</reference>
<dbReference type="Proteomes" id="UP000789901">
    <property type="component" value="Unassembled WGS sequence"/>
</dbReference>
<feature type="compositionally biased region" description="Polar residues" evidence="2">
    <location>
        <begin position="423"/>
        <end position="435"/>
    </location>
</feature>
<gene>
    <name evidence="3" type="ORF">GMARGA_LOCUS24237</name>
</gene>
<organism evidence="3 4">
    <name type="scientific">Gigaspora margarita</name>
    <dbReference type="NCBI Taxonomy" id="4874"/>
    <lineage>
        <taxon>Eukaryota</taxon>
        <taxon>Fungi</taxon>
        <taxon>Fungi incertae sedis</taxon>
        <taxon>Mucoromycota</taxon>
        <taxon>Glomeromycotina</taxon>
        <taxon>Glomeromycetes</taxon>
        <taxon>Diversisporales</taxon>
        <taxon>Gigasporaceae</taxon>
        <taxon>Gigaspora</taxon>
    </lineage>
</organism>
<feature type="compositionally biased region" description="Low complexity" evidence="2">
    <location>
        <begin position="138"/>
        <end position="154"/>
    </location>
</feature>
<feature type="compositionally biased region" description="Polar residues" evidence="2">
    <location>
        <begin position="243"/>
        <end position="260"/>
    </location>
</feature>
<proteinExistence type="predicted"/>
<evidence type="ECO:0000313" key="4">
    <source>
        <dbReference type="Proteomes" id="UP000789901"/>
    </source>
</evidence>
<evidence type="ECO:0000256" key="2">
    <source>
        <dbReference type="SAM" id="MobiDB-lite"/>
    </source>
</evidence>
<dbReference type="EMBL" id="CAJVQB010025360">
    <property type="protein sequence ID" value="CAG8806144.1"/>
    <property type="molecule type" value="Genomic_DNA"/>
</dbReference>
<evidence type="ECO:0000256" key="1">
    <source>
        <dbReference type="SAM" id="Coils"/>
    </source>
</evidence>
<feature type="region of interest" description="Disordered" evidence="2">
    <location>
        <begin position="229"/>
        <end position="267"/>
    </location>
</feature>
<feature type="coiled-coil region" evidence="1">
    <location>
        <begin position="8"/>
        <end position="84"/>
    </location>
</feature>
<name>A0ABN7VYJ6_GIGMA</name>
<keyword evidence="4" id="KW-1185">Reference proteome</keyword>